<evidence type="ECO:0000256" key="9">
    <source>
        <dbReference type="SAM" id="Phobius"/>
    </source>
</evidence>
<accession>A0ABP8HN01</accession>
<reference evidence="13" key="1">
    <citation type="journal article" date="2019" name="Int. J. Syst. Evol. Microbiol.">
        <title>The Global Catalogue of Microorganisms (GCM) 10K type strain sequencing project: providing services to taxonomists for standard genome sequencing and annotation.</title>
        <authorList>
            <consortium name="The Broad Institute Genomics Platform"/>
            <consortium name="The Broad Institute Genome Sequencing Center for Infectious Disease"/>
            <person name="Wu L."/>
            <person name="Ma J."/>
        </authorList>
    </citation>
    <scope>NUCLEOTIDE SEQUENCE [LARGE SCALE GENOMIC DNA]</scope>
    <source>
        <strain evidence="13">JCM 17919</strain>
    </source>
</reference>
<dbReference type="SUPFAM" id="SSF47384">
    <property type="entry name" value="Homodimeric domain of signal transducing histidine kinase"/>
    <property type="match status" value="1"/>
</dbReference>
<dbReference type="CDD" id="cd06225">
    <property type="entry name" value="HAMP"/>
    <property type="match status" value="1"/>
</dbReference>
<dbReference type="SMART" id="SM00065">
    <property type="entry name" value="GAF"/>
    <property type="match status" value="1"/>
</dbReference>
<dbReference type="CDD" id="cd16922">
    <property type="entry name" value="HATPase_EvgS-ArcB-TorS-like"/>
    <property type="match status" value="1"/>
</dbReference>
<protein>
    <recommendedName>
        <fullName evidence="2">histidine kinase</fullName>
        <ecNumber evidence="2">2.7.13.3</ecNumber>
    </recommendedName>
</protein>
<feature type="domain" description="Histidine kinase" evidence="10">
    <location>
        <begin position="675"/>
        <end position="895"/>
    </location>
</feature>
<feature type="modified residue" description="4-aspartylphosphate" evidence="7">
    <location>
        <position position="1129"/>
    </location>
</feature>
<comment type="catalytic activity">
    <reaction evidence="1">
        <text>ATP + protein L-histidine = ADP + protein N-phospho-L-histidine.</text>
        <dbReference type="EC" id="2.7.13.3"/>
    </reaction>
</comment>
<dbReference type="SMART" id="SM00448">
    <property type="entry name" value="REC"/>
    <property type="match status" value="3"/>
</dbReference>
<dbReference type="InterPro" id="IPR005467">
    <property type="entry name" value="His_kinase_dom"/>
</dbReference>
<dbReference type="SMART" id="SM00388">
    <property type="entry name" value="HisKA"/>
    <property type="match status" value="1"/>
</dbReference>
<keyword evidence="6" id="KW-0902">Two-component regulatory system</keyword>
<evidence type="ECO:0000256" key="2">
    <source>
        <dbReference type="ARBA" id="ARBA00012438"/>
    </source>
</evidence>
<evidence type="ECO:0000313" key="13">
    <source>
        <dbReference type="Proteomes" id="UP001501725"/>
    </source>
</evidence>
<dbReference type="InterPro" id="IPR013587">
    <property type="entry name" value="Nitrate/nitrite_sensing"/>
</dbReference>
<dbReference type="PROSITE" id="PS50110">
    <property type="entry name" value="RESPONSE_REGULATORY"/>
    <property type="match status" value="3"/>
</dbReference>
<dbReference type="RefSeq" id="WP_345257708.1">
    <property type="nucleotide sequence ID" value="NZ_BAABGY010000016.1"/>
</dbReference>
<keyword evidence="5" id="KW-0418">Kinase</keyword>
<keyword evidence="9" id="KW-1133">Transmembrane helix</keyword>
<dbReference type="InterPro" id="IPR029016">
    <property type="entry name" value="GAF-like_dom_sf"/>
</dbReference>
<keyword evidence="4" id="KW-0808">Transferase</keyword>
<name>A0ABP8HN01_9BACT</name>
<dbReference type="Gene3D" id="3.40.50.2300">
    <property type="match status" value="3"/>
</dbReference>
<dbReference type="EMBL" id="BAABGY010000016">
    <property type="protein sequence ID" value="GAA4341636.1"/>
    <property type="molecule type" value="Genomic_DNA"/>
</dbReference>
<evidence type="ECO:0000259" key="10">
    <source>
        <dbReference type="PROSITE" id="PS50109"/>
    </source>
</evidence>
<evidence type="ECO:0000256" key="6">
    <source>
        <dbReference type="ARBA" id="ARBA00023012"/>
    </source>
</evidence>
<keyword evidence="9" id="KW-0812">Transmembrane</keyword>
<dbReference type="Proteomes" id="UP001501725">
    <property type="component" value="Unassembled WGS sequence"/>
</dbReference>
<dbReference type="SUPFAM" id="SSF55874">
    <property type="entry name" value="ATPase domain of HSP90 chaperone/DNA topoisomerase II/histidine kinase"/>
    <property type="match status" value="1"/>
</dbReference>
<feature type="modified residue" description="4-aspartylphosphate" evidence="7">
    <location>
        <position position="1007"/>
    </location>
</feature>
<feature type="transmembrane region" description="Helical" evidence="9">
    <location>
        <begin position="303"/>
        <end position="322"/>
    </location>
</feature>
<dbReference type="InterPro" id="IPR036097">
    <property type="entry name" value="HisK_dim/P_sf"/>
</dbReference>
<comment type="caution">
    <text evidence="12">The sequence shown here is derived from an EMBL/GenBank/DDBJ whole genome shotgun (WGS) entry which is preliminary data.</text>
</comment>
<dbReference type="InterPro" id="IPR003018">
    <property type="entry name" value="GAF"/>
</dbReference>
<dbReference type="Pfam" id="PF08376">
    <property type="entry name" value="NIT"/>
    <property type="match status" value="1"/>
</dbReference>
<dbReference type="InterPro" id="IPR004358">
    <property type="entry name" value="Sig_transdc_His_kin-like_C"/>
</dbReference>
<gene>
    <name evidence="12" type="ORF">GCM10023184_40250</name>
</gene>
<evidence type="ECO:0000256" key="5">
    <source>
        <dbReference type="ARBA" id="ARBA00022777"/>
    </source>
</evidence>
<sequence length="1344" mass="149846">MKRLFERLPLPVKLLLVALVPLALLLYFAFEIFLEKDQRMEQLANYKASIRQTARLSAFVDALQAERRYSFGYALRHEWAAEMKDSRRSTDSALQQFVTADATGAEFTRYTFVDSLPAFRRLIDRDLVAAPDVMNYYTNTIFRLNSVNSVSAGNNLLLRPVTRELQGQKLLSEMITYMGILRSNMYMALQLRQSQAAVVEGLRGIFLIYRSYETEFDLKATDSARRAYARLQQGSELRATQDFLGAQFARGGLDTTMDANAWWELSAVAMDKVRALQRATLDAAQKGVDDLFDREQKARDQSLFFLVLSLVLVAFIVSTVIYQISAQLNALNAAAQQISLGKRGVHLEAKTNDVVGSLTRSMIALDAANVNLAEAADAIGSGRFDVPVHPRSSDDILGNALLRMRSDLQQYHLENEEKLWQHTGMEALNEALRGEKEPEQLAQDALAVLAEYTGTEVGLLYTREDNHLEYRASYASSDIAAVPRRVEFGETLIGQVAARKKTMQLANVPDSYLQIASGSGRSAPAQVLLLPLIHNDVVEGVLELAALQEFTPQVRYFLQGAQPVVAVALHGARNRQRLAELLQETQAQSEELQAQHSELENINAELEAQAEKLQASEEELRVQQEELMQANAELEERTRLLEERNILIGQRNREIQQKAEELALSTRYKSEFLANMSHELRTPLNSILLLSRLLVENHEKNLSSDQVEYAQVIQTSGQGLLALIDEILDLSKIEAGRMELEFAEVPVEVLVHDLKGMFVPVAHDKGLAFEVTLAPGLPPKVETDRMRLEQVLKNLLSNALKFTSEGTVQLLVAPGAGEQVRFSVRDTGIGIPADKQALVFEAFRQADGSTRRKYGGTGLGLSISRELTRLLGGELRVESEAGKGSTFFFELPVSRQAAPPAPAPAEAPLQSVAAAAVPLPLPDAEPALQEPATPRYHESDFEPAFPDDRNDLQAGDRTLLIIEDDKGFARALLDYTRSKGYKCLVAVRGDEGIALAQRYLPMGILLDIQLPVKDGWEVMEALKGDPRTRPIPVHMMSSLEAKQESRMKGAIDFISKPVAFEQMQEVFRKIEQVVTKEHRKVLIVEENPKHAQALAYFLETFNVSARITGTVEGSGEALQEEGVDCVILDIGMPDNHTFERLDGLKQQPGLEGLPIILFTGRSFSRSEEVRIKQVADSIVVKTAHSYQRILDEVSLFLHLVEQQAGEEPARRKRLGGLTEVLTGKKILVTDDDVRNIFSLSRALEQHGMQVFSATDGKEALQRLREQPDIDVVLMDIMMPEMDGYEAMRAIRRQPELRNLPVIAVTAKAMSGDREKCIEAGASDYISKPVDIDQLLSLLRVWLYE</sequence>
<dbReference type="Gene3D" id="3.30.565.10">
    <property type="entry name" value="Histidine kinase-like ATPase, C-terminal domain"/>
    <property type="match status" value="1"/>
</dbReference>
<evidence type="ECO:0000256" key="4">
    <source>
        <dbReference type="ARBA" id="ARBA00022679"/>
    </source>
</evidence>
<keyword evidence="9" id="KW-0472">Membrane</keyword>
<dbReference type="InterPro" id="IPR011006">
    <property type="entry name" value="CheY-like_superfamily"/>
</dbReference>
<evidence type="ECO:0000256" key="3">
    <source>
        <dbReference type="ARBA" id="ARBA00022553"/>
    </source>
</evidence>
<dbReference type="SUPFAM" id="SSF52172">
    <property type="entry name" value="CheY-like"/>
    <property type="match status" value="3"/>
</dbReference>
<dbReference type="Pfam" id="PF02518">
    <property type="entry name" value="HATPase_c"/>
    <property type="match status" value="1"/>
</dbReference>
<feature type="transmembrane region" description="Helical" evidence="9">
    <location>
        <begin position="12"/>
        <end position="34"/>
    </location>
</feature>
<keyword evidence="3 7" id="KW-0597">Phosphoprotein</keyword>
<dbReference type="Gene3D" id="6.10.340.10">
    <property type="match status" value="1"/>
</dbReference>
<dbReference type="InterPro" id="IPR003661">
    <property type="entry name" value="HisK_dim/P_dom"/>
</dbReference>
<dbReference type="Gene3D" id="1.10.287.130">
    <property type="match status" value="1"/>
</dbReference>
<feature type="modified residue" description="4-aspartylphosphate" evidence="7">
    <location>
        <position position="1275"/>
    </location>
</feature>
<feature type="coiled-coil region" evidence="8">
    <location>
        <begin position="575"/>
        <end position="644"/>
    </location>
</feature>
<dbReference type="PANTHER" id="PTHR45339:SF1">
    <property type="entry name" value="HYBRID SIGNAL TRANSDUCTION HISTIDINE KINASE J"/>
    <property type="match status" value="1"/>
</dbReference>
<proteinExistence type="predicted"/>
<keyword evidence="8" id="KW-0175">Coiled coil</keyword>
<dbReference type="CDD" id="cd00082">
    <property type="entry name" value="HisKA"/>
    <property type="match status" value="1"/>
</dbReference>
<evidence type="ECO:0000313" key="12">
    <source>
        <dbReference type="EMBL" id="GAA4341636.1"/>
    </source>
</evidence>
<dbReference type="Pfam" id="PF00072">
    <property type="entry name" value="Response_reg"/>
    <property type="match status" value="3"/>
</dbReference>
<dbReference type="InterPro" id="IPR036890">
    <property type="entry name" value="HATPase_C_sf"/>
</dbReference>
<dbReference type="PANTHER" id="PTHR45339">
    <property type="entry name" value="HYBRID SIGNAL TRANSDUCTION HISTIDINE KINASE J"/>
    <property type="match status" value="1"/>
</dbReference>
<dbReference type="InterPro" id="IPR001789">
    <property type="entry name" value="Sig_transdc_resp-reg_receiver"/>
</dbReference>
<evidence type="ECO:0000256" key="7">
    <source>
        <dbReference type="PROSITE-ProRule" id="PRU00169"/>
    </source>
</evidence>
<evidence type="ECO:0000256" key="1">
    <source>
        <dbReference type="ARBA" id="ARBA00000085"/>
    </source>
</evidence>
<dbReference type="SUPFAM" id="SSF55781">
    <property type="entry name" value="GAF domain-like"/>
    <property type="match status" value="1"/>
</dbReference>
<keyword evidence="13" id="KW-1185">Reference proteome</keyword>
<feature type="domain" description="Response regulatory" evidence="11">
    <location>
        <begin position="1080"/>
        <end position="1196"/>
    </location>
</feature>
<feature type="domain" description="Response regulatory" evidence="11">
    <location>
        <begin position="958"/>
        <end position="1071"/>
    </location>
</feature>
<feature type="domain" description="Response regulatory" evidence="11">
    <location>
        <begin position="1225"/>
        <end position="1342"/>
    </location>
</feature>
<organism evidence="12 13">
    <name type="scientific">Flaviaesturariibacter amylovorans</name>
    <dbReference type="NCBI Taxonomy" id="1084520"/>
    <lineage>
        <taxon>Bacteria</taxon>
        <taxon>Pseudomonadati</taxon>
        <taxon>Bacteroidota</taxon>
        <taxon>Chitinophagia</taxon>
        <taxon>Chitinophagales</taxon>
        <taxon>Chitinophagaceae</taxon>
        <taxon>Flaviaestuariibacter</taxon>
    </lineage>
</organism>
<evidence type="ECO:0000259" key="11">
    <source>
        <dbReference type="PROSITE" id="PS50110"/>
    </source>
</evidence>
<dbReference type="PROSITE" id="PS50109">
    <property type="entry name" value="HIS_KIN"/>
    <property type="match status" value="1"/>
</dbReference>
<dbReference type="Pfam" id="PF00512">
    <property type="entry name" value="HisKA"/>
    <property type="match status" value="1"/>
</dbReference>
<dbReference type="PRINTS" id="PR00344">
    <property type="entry name" value="BCTRLSENSOR"/>
</dbReference>
<dbReference type="InterPro" id="IPR003594">
    <property type="entry name" value="HATPase_dom"/>
</dbReference>
<dbReference type="CDD" id="cd17546">
    <property type="entry name" value="REC_hyHK_CKI1_RcsC-like"/>
    <property type="match status" value="1"/>
</dbReference>
<dbReference type="Pfam" id="PF13185">
    <property type="entry name" value="GAF_2"/>
    <property type="match status" value="1"/>
</dbReference>
<dbReference type="EC" id="2.7.13.3" evidence="2"/>
<dbReference type="Gene3D" id="3.30.450.40">
    <property type="match status" value="1"/>
</dbReference>
<evidence type="ECO:0000256" key="8">
    <source>
        <dbReference type="SAM" id="Coils"/>
    </source>
</evidence>
<dbReference type="SMART" id="SM00387">
    <property type="entry name" value="HATPase_c"/>
    <property type="match status" value="1"/>
</dbReference>